<dbReference type="InterPro" id="IPR011008">
    <property type="entry name" value="Dimeric_a/b-barrel"/>
</dbReference>
<feature type="domain" description="Dyp-type peroxidase N-terminal" evidence="10">
    <location>
        <begin position="68"/>
        <end position="210"/>
    </location>
</feature>
<dbReference type="InterPro" id="IPR006311">
    <property type="entry name" value="TAT_signal"/>
</dbReference>
<name>A0A173LVQ0_9MICO</name>
<proteinExistence type="inferred from homology"/>
<keyword evidence="4" id="KW-0479">Metal-binding</keyword>
<evidence type="ECO:0000256" key="2">
    <source>
        <dbReference type="ARBA" id="ARBA00022559"/>
    </source>
</evidence>
<evidence type="ECO:0000313" key="13">
    <source>
        <dbReference type="Proteomes" id="UP000243847"/>
    </source>
</evidence>
<keyword evidence="3" id="KW-0349">Heme</keyword>
<dbReference type="InterPro" id="IPR048327">
    <property type="entry name" value="Dyp_perox_N"/>
</dbReference>
<dbReference type="PROSITE" id="PS51404">
    <property type="entry name" value="DYP_PEROXIDASE"/>
    <property type="match status" value="1"/>
</dbReference>
<organism evidence="12 13">
    <name type="scientific">Aurantimicrobium minutum</name>
    <dbReference type="NCBI Taxonomy" id="708131"/>
    <lineage>
        <taxon>Bacteria</taxon>
        <taxon>Bacillati</taxon>
        <taxon>Actinomycetota</taxon>
        <taxon>Actinomycetes</taxon>
        <taxon>Micrococcales</taxon>
        <taxon>Microbacteriaceae</taxon>
        <taxon>Aurantimicrobium</taxon>
    </lineage>
</organism>
<dbReference type="GO" id="GO:0046872">
    <property type="term" value="F:metal ion binding"/>
    <property type="evidence" value="ECO:0007669"/>
    <property type="project" value="UniProtKB-KW"/>
</dbReference>
<evidence type="ECO:0000256" key="7">
    <source>
        <dbReference type="ARBA" id="ARBA00023004"/>
    </source>
</evidence>
<evidence type="ECO:0000256" key="9">
    <source>
        <dbReference type="SAM" id="Phobius"/>
    </source>
</evidence>
<dbReference type="Pfam" id="PF20628">
    <property type="entry name" value="Dyp_perox_C"/>
    <property type="match status" value="1"/>
</dbReference>
<dbReference type="GO" id="GO:0004601">
    <property type="term" value="F:peroxidase activity"/>
    <property type="evidence" value="ECO:0007669"/>
    <property type="project" value="UniProtKB-KW"/>
</dbReference>
<keyword evidence="7" id="KW-0408">Iron</keyword>
<keyword evidence="5" id="KW-0732">Signal</keyword>
<comment type="cofactor">
    <cofactor evidence="1">
        <name>heme b</name>
        <dbReference type="ChEBI" id="CHEBI:60344"/>
    </cofactor>
</comment>
<dbReference type="InterPro" id="IPR048328">
    <property type="entry name" value="Dyp_perox_C"/>
</dbReference>
<dbReference type="GO" id="GO:0005829">
    <property type="term" value="C:cytosol"/>
    <property type="evidence" value="ECO:0007669"/>
    <property type="project" value="TreeGrafter"/>
</dbReference>
<sequence length="412" mass="44045">MSEFSQSETQEPRPAVSRRGFLVSAGLATGVAAVGVGTGYAVAQAEAAQKAASGDLGQQKVPFYGKHQAGIETPSQAYGTFLGWKLKPSTDREGAIRMMRLLTDDAARLTQGVPALPDNDPYLALNPARLTATFGFGPSFFTKLGLESKIPTGFAELPTFSIDKLKPEFSGGDLVIQVGSDDPLSLSHAVRQLTRTARSFATILWSQSGFTSTPGAKPEGQTGRNLFGQVDGTVNPRTAEEFDAQVWAQGSPRWFDGGTSLVLRRIAMNLDTWDKLDEGSKELSVGRKLSNGAPLTGVNEFDPPNLAAKSDNGLPVIPSFAHMRRARTDDVTQKFLRRPLNYDEGINSDGSPNVGLLFAAYMANVSHQFVPVQQRLADLDLLNTWTTPIGSAVFALPPGCQPGGFIGEGLLS</sequence>
<dbReference type="InterPro" id="IPR006314">
    <property type="entry name" value="Dyp_peroxidase"/>
</dbReference>
<dbReference type="OrthoDB" id="9781066at2"/>
<dbReference type="PANTHER" id="PTHR30521:SF4">
    <property type="entry name" value="DEFERROCHELATASE"/>
    <property type="match status" value="1"/>
</dbReference>
<dbReference type="AlphaFoldDB" id="A0A173LVQ0"/>
<dbReference type="GeneID" id="80451260"/>
<dbReference type="Pfam" id="PF04261">
    <property type="entry name" value="Dyp_perox_N"/>
    <property type="match status" value="1"/>
</dbReference>
<evidence type="ECO:0000256" key="1">
    <source>
        <dbReference type="ARBA" id="ARBA00001970"/>
    </source>
</evidence>
<keyword evidence="9" id="KW-0812">Transmembrane</keyword>
<dbReference type="PANTHER" id="PTHR30521">
    <property type="entry name" value="DEFERROCHELATASE/PEROXIDASE"/>
    <property type="match status" value="1"/>
</dbReference>
<feature type="transmembrane region" description="Helical" evidence="9">
    <location>
        <begin position="21"/>
        <end position="43"/>
    </location>
</feature>
<keyword evidence="6" id="KW-0560">Oxidoreductase</keyword>
<evidence type="ECO:0000256" key="4">
    <source>
        <dbReference type="ARBA" id="ARBA00022723"/>
    </source>
</evidence>
<feature type="domain" description="Dyp-type peroxidase C-terminal" evidence="11">
    <location>
        <begin position="223"/>
        <end position="400"/>
    </location>
</feature>
<evidence type="ECO:0000256" key="5">
    <source>
        <dbReference type="ARBA" id="ARBA00022729"/>
    </source>
</evidence>
<dbReference type="PROSITE" id="PS51318">
    <property type="entry name" value="TAT"/>
    <property type="match status" value="1"/>
</dbReference>
<dbReference type="EMBL" id="AP017457">
    <property type="protein sequence ID" value="BAU98621.1"/>
    <property type="molecule type" value="Genomic_DNA"/>
</dbReference>
<comment type="similarity">
    <text evidence="8">Belongs to the DyP-type peroxidase family.</text>
</comment>
<keyword evidence="9" id="KW-0472">Membrane</keyword>
<dbReference type="GO" id="GO:0020037">
    <property type="term" value="F:heme binding"/>
    <property type="evidence" value="ECO:0007669"/>
    <property type="project" value="InterPro"/>
</dbReference>
<accession>A0A173LVQ0</accession>
<evidence type="ECO:0000256" key="6">
    <source>
        <dbReference type="ARBA" id="ARBA00023002"/>
    </source>
</evidence>
<evidence type="ECO:0000313" key="12">
    <source>
        <dbReference type="EMBL" id="BAU98621.1"/>
    </source>
</evidence>
<dbReference type="SUPFAM" id="SSF54909">
    <property type="entry name" value="Dimeric alpha+beta barrel"/>
    <property type="match status" value="1"/>
</dbReference>
<protein>
    <submittedName>
        <fullName evidence="12">Glutathione peroxidase family protein</fullName>
    </submittedName>
</protein>
<dbReference type="NCBIfam" id="TIGR01413">
    <property type="entry name" value="Dyp_perox_fam"/>
    <property type="match status" value="1"/>
</dbReference>
<dbReference type="Proteomes" id="UP000243847">
    <property type="component" value="Chromosome sequence1"/>
</dbReference>
<keyword evidence="2 12" id="KW-0575">Peroxidase</keyword>
<evidence type="ECO:0000256" key="3">
    <source>
        <dbReference type="ARBA" id="ARBA00022617"/>
    </source>
</evidence>
<evidence type="ECO:0000259" key="11">
    <source>
        <dbReference type="Pfam" id="PF20628"/>
    </source>
</evidence>
<keyword evidence="9" id="KW-1133">Transmembrane helix</keyword>
<dbReference type="RefSeq" id="WP_096380099.1">
    <property type="nucleotide sequence ID" value="NZ_AP017457.1"/>
</dbReference>
<dbReference type="KEGG" id="amin:AUMI_10780"/>
<reference evidence="12 13" key="1">
    <citation type="journal article" date="2016" name="Genome Announc.">
        <title>Complete Genome Sequence of Aurantimicrobium minutum Type Strain KNCT, a Planktonic Ultramicrobacterium Isolated from River Water.</title>
        <authorList>
            <person name="Nakai R."/>
            <person name="Fujisawa T."/>
            <person name="Nakamura Y."/>
            <person name="Nishide H."/>
            <person name="Uchiyama I."/>
            <person name="Baba T."/>
            <person name="Toyoda A."/>
            <person name="Fujiyama A."/>
            <person name="Naganuma T."/>
            <person name="Niki H."/>
        </authorList>
    </citation>
    <scope>NUCLEOTIDE SEQUENCE [LARGE SCALE GENOMIC DNA]</scope>
    <source>
        <strain evidence="12 13">KNC</strain>
    </source>
</reference>
<evidence type="ECO:0000259" key="10">
    <source>
        <dbReference type="Pfam" id="PF04261"/>
    </source>
</evidence>
<evidence type="ECO:0000256" key="8">
    <source>
        <dbReference type="ARBA" id="ARBA00025737"/>
    </source>
</evidence>
<gene>
    <name evidence="12" type="ORF">AUMI_10780</name>
</gene>